<reference evidence="2" key="1">
    <citation type="journal article" date="2019" name="Int. J. Syst. Evol. Microbiol.">
        <title>The Global Catalogue of Microorganisms (GCM) 10K type strain sequencing project: providing services to taxonomists for standard genome sequencing and annotation.</title>
        <authorList>
            <consortium name="The Broad Institute Genomics Platform"/>
            <consortium name="The Broad Institute Genome Sequencing Center for Infectious Disease"/>
            <person name="Wu L."/>
            <person name="Ma J."/>
        </authorList>
    </citation>
    <scope>NUCLEOTIDE SEQUENCE [LARGE SCALE GENOMIC DNA]</scope>
    <source>
        <strain evidence="2">CGMCC 1.15353</strain>
    </source>
</reference>
<organism evidence="1 2">
    <name type="scientific">Pontibacillus salipaludis</name>
    <dbReference type="NCBI Taxonomy" id="1697394"/>
    <lineage>
        <taxon>Bacteria</taxon>
        <taxon>Bacillati</taxon>
        <taxon>Bacillota</taxon>
        <taxon>Bacilli</taxon>
        <taxon>Bacillales</taxon>
        <taxon>Bacillaceae</taxon>
        <taxon>Pontibacillus</taxon>
    </lineage>
</organism>
<protein>
    <submittedName>
        <fullName evidence="1">Uncharacterized protein</fullName>
    </submittedName>
</protein>
<evidence type="ECO:0000313" key="2">
    <source>
        <dbReference type="Proteomes" id="UP000642571"/>
    </source>
</evidence>
<accession>A0ABQ1PRM9</accession>
<comment type="caution">
    <text evidence="1">The sequence shown here is derived from an EMBL/GenBank/DDBJ whole genome shotgun (WGS) entry which is preliminary data.</text>
</comment>
<keyword evidence="2" id="KW-1185">Reference proteome</keyword>
<name>A0ABQ1PRM9_9BACI</name>
<sequence>MSIIENRHLKKIISNYNITPLEVSALEISNQLFLNLDKIEDFLIYASDLNSKYCYYHYSYYIFDDYTIPKEWYSEYSKEFRTEVLLHNQYIKSLDFSSPKNLKLFILQNGTFVGIELTNPWIEEQGILPAEEAIDFIEKKFCCEVKEIKKNKKEQQKEDEDQLREIIFNDPDFRQCKNQELRYWYLVELLEKEDMKKYSYLIQPPGIPHMGKIKMFMDKTWGLFKERKKQED</sequence>
<dbReference type="EMBL" id="BMIN01000002">
    <property type="protein sequence ID" value="GGD02293.1"/>
    <property type="molecule type" value="Genomic_DNA"/>
</dbReference>
<dbReference type="RefSeq" id="WP_188650970.1">
    <property type="nucleotide sequence ID" value="NZ_BMIN01000002.1"/>
</dbReference>
<gene>
    <name evidence="1" type="ORF">GCM10011389_07160</name>
</gene>
<proteinExistence type="predicted"/>
<evidence type="ECO:0000313" key="1">
    <source>
        <dbReference type="EMBL" id="GGD02293.1"/>
    </source>
</evidence>
<dbReference type="Proteomes" id="UP000642571">
    <property type="component" value="Unassembled WGS sequence"/>
</dbReference>